<evidence type="ECO:0000256" key="5">
    <source>
        <dbReference type="ARBA" id="ARBA00022989"/>
    </source>
</evidence>
<keyword evidence="3" id="KW-1003">Cell membrane</keyword>
<evidence type="ECO:0000256" key="7">
    <source>
        <dbReference type="SAM" id="MobiDB-lite"/>
    </source>
</evidence>
<accession>K7SGJ6</accession>
<dbReference type="GO" id="GO:0005886">
    <property type="term" value="C:plasma membrane"/>
    <property type="evidence" value="ECO:0007669"/>
    <property type="project" value="UniProtKB-SubCell"/>
</dbReference>
<feature type="transmembrane region" description="Helical" evidence="8">
    <location>
        <begin position="59"/>
        <end position="81"/>
    </location>
</feature>
<feature type="transmembrane region" description="Helical" evidence="8">
    <location>
        <begin position="421"/>
        <end position="442"/>
    </location>
</feature>
<feature type="transmembrane region" description="Helical" evidence="8">
    <location>
        <begin position="247"/>
        <end position="269"/>
    </location>
</feature>
<dbReference type="Proteomes" id="UP000000214">
    <property type="component" value="Chromosome"/>
</dbReference>
<dbReference type="PANTHER" id="PTHR42770:SF15">
    <property type="entry name" value="GLUTAMATE_GAMMA-AMINOBUTYRATE ANTIPORTER-RELATED"/>
    <property type="match status" value="1"/>
</dbReference>
<dbReference type="AlphaFoldDB" id="K7SGJ6"/>
<dbReference type="RefSeq" id="WP_015069290.1">
    <property type="nucleotide sequence ID" value="NC_019395.1"/>
</dbReference>
<keyword evidence="4 8" id="KW-0812">Transmembrane</keyword>
<dbReference type="PIRSF" id="PIRSF006060">
    <property type="entry name" value="AA_transporter"/>
    <property type="match status" value="1"/>
</dbReference>
<evidence type="ECO:0000256" key="6">
    <source>
        <dbReference type="ARBA" id="ARBA00023136"/>
    </source>
</evidence>
<feature type="transmembrane region" description="Helical" evidence="8">
    <location>
        <begin position="175"/>
        <end position="193"/>
    </location>
</feature>
<dbReference type="PANTHER" id="PTHR42770">
    <property type="entry name" value="AMINO ACID TRANSPORTER-RELATED"/>
    <property type="match status" value="1"/>
</dbReference>
<feature type="transmembrane region" description="Helical" evidence="8">
    <location>
        <begin position="352"/>
        <end position="371"/>
    </location>
</feature>
<dbReference type="GO" id="GO:0022857">
    <property type="term" value="F:transmembrane transporter activity"/>
    <property type="evidence" value="ECO:0007669"/>
    <property type="project" value="InterPro"/>
</dbReference>
<feature type="transmembrane region" description="Helical" evidence="8">
    <location>
        <begin position="34"/>
        <end position="53"/>
    </location>
</feature>
<evidence type="ECO:0000256" key="8">
    <source>
        <dbReference type="SAM" id="Phobius"/>
    </source>
</evidence>
<dbReference type="HOGENOM" id="CLU_020854_1_0_11"/>
<feature type="transmembrane region" description="Helical" evidence="8">
    <location>
        <begin position="102"/>
        <end position="125"/>
    </location>
</feature>
<dbReference type="EMBL" id="CP003493">
    <property type="protein sequence ID" value="AFV88375.1"/>
    <property type="molecule type" value="Genomic_DNA"/>
</dbReference>
<dbReference type="PATRIC" id="fig|1171373.8.peg.538"/>
<keyword evidence="5 8" id="KW-1133">Transmembrane helix</keyword>
<organism evidence="9 10">
    <name type="scientific">Acidipropionibacterium acidipropionici (strain ATCC 4875 / DSM 20272 / JCM 6432 / NBRC 12425 / NCIMB 8070 / 4)</name>
    <name type="common">Propionibacterium acidipropionici</name>
    <dbReference type="NCBI Taxonomy" id="1171373"/>
    <lineage>
        <taxon>Bacteria</taxon>
        <taxon>Bacillati</taxon>
        <taxon>Actinomycetota</taxon>
        <taxon>Actinomycetes</taxon>
        <taxon>Propionibacteriales</taxon>
        <taxon>Propionibacteriaceae</taxon>
        <taxon>Acidipropionibacterium</taxon>
    </lineage>
</organism>
<gene>
    <name evidence="9" type="ordered locus">PACID_05340</name>
</gene>
<evidence type="ECO:0000313" key="9">
    <source>
        <dbReference type="EMBL" id="AFV88375.1"/>
    </source>
</evidence>
<reference evidence="9 10" key="1">
    <citation type="journal article" date="2012" name="BMC Genomics">
        <title>The genome sequence of Propionibacterium acidipropionici provides insights into its biotechnological and industrial potential.</title>
        <authorList>
            <person name="Parizzi L.P."/>
            <person name="Grassi M.C."/>
            <person name="Llerena L.A."/>
            <person name="Carazzolle M.F."/>
            <person name="Queiroz V.L."/>
            <person name="Lunardi I."/>
            <person name="Zeidler A.F."/>
            <person name="Teixeira P.J."/>
            <person name="Mieczkowski P."/>
            <person name="Rincones J."/>
            <person name="Pereira G.A."/>
        </authorList>
    </citation>
    <scope>NUCLEOTIDE SEQUENCE [LARGE SCALE GENOMIC DNA]</scope>
    <source>
        <strain evidence="10">ATCC 4875 / DSM 20272 / JCM 6432 / NBRC 12425 / NCIMB 8070</strain>
    </source>
</reference>
<dbReference type="KEGG" id="pbo:PACID_05340"/>
<proteinExistence type="predicted"/>
<dbReference type="STRING" id="1171373.PACID_05340"/>
<dbReference type="InterPro" id="IPR002293">
    <property type="entry name" value="AA/rel_permease1"/>
</dbReference>
<dbReference type="Gene3D" id="1.20.1740.10">
    <property type="entry name" value="Amino acid/polyamine transporter I"/>
    <property type="match status" value="1"/>
</dbReference>
<sequence>MAEVRTHEVTAHTDTEMAQDQAKVLQRTLSRFDIVFLIVSAVVGLEMLGSVSAEGPQTFTWLVFLIIVFLVPYALIFAETGSAFVGEGGVYLWTRKAFGRPAAAVASAFTWITQPVWVGGSMAFLNAEAARNHVAHFASGSAVDYIFKLVFIWLTVLAAVLSLKKAKWIPTAGAFFKITFLVLFIITAGVYATKNGVQPLTLGSFSPTVQGFITLTPLLIFAFLGFEGSSSASGEMKNAQHDVSASVLRSSAMAGIFYLIPVFTILLVVPRSQIDGVSGLLNAVSAVFSVYGPASETMMMVAVALFMCANIGQGAAWMIMSDRMQAMAAADGSFFGGFFGKFHPTLGTPVRVNLLSGTVSTVFMLAAMQLTGSSASLFNVVLGVVITTYLFSYLLIIPAAAKLRLHFPDAERPFKVPGPNWVFVGICVITTALVAFGSWVTVFPGTLEALLGLPHDLAQAQGVPYAAFEALTLGTIAFIVILSLAGYARGARLRRAFGYSSRPNPVGTDGVTATSATASSSTASSAADGTGTGSGQIGDQDAEEFALRP</sequence>
<evidence type="ECO:0000256" key="1">
    <source>
        <dbReference type="ARBA" id="ARBA00004651"/>
    </source>
</evidence>
<feature type="transmembrane region" description="Helical" evidence="8">
    <location>
        <begin position="298"/>
        <end position="319"/>
    </location>
</feature>
<keyword evidence="2" id="KW-0813">Transport</keyword>
<feature type="compositionally biased region" description="Acidic residues" evidence="7">
    <location>
        <begin position="540"/>
        <end position="549"/>
    </location>
</feature>
<name>K7SGJ6_ACIA4</name>
<feature type="transmembrane region" description="Helical" evidence="8">
    <location>
        <begin position="145"/>
        <end position="163"/>
    </location>
</feature>
<protein>
    <submittedName>
        <fullName evidence="9">Tat (Twin-arginine translocation) pathway signal sequence</fullName>
    </submittedName>
</protein>
<comment type="subcellular location">
    <subcellularLocation>
        <location evidence="1">Cell membrane</location>
        <topology evidence="1">Multi-pass membrane protein</topology>
    </subcellularLocation>
</comment>
<evidence type="ECO:0000256" key="2">
    <source>
        <dbReference type="ARBA" id="ARBA00022448"/>
    </source>
</evidence>
<keyword evidence="6 8" id="KW-0472">Membrane</keyword>
<evidence type="ECO:0000256" key="4">
    <source>
        <dbReference type="ARBA" id="ARBA00022692"/>
    </source>
</evidence>
<evidence type="ECO:0000313" key="10">
    <source>
        <dbReference type="Proteomes" id="UP000000214"/>
    </source>
</evidence>
<feature type="transmembrane region" description="Helical" evidence="8">
    <location>
        <begin position="462"/>
        <end position="485"/>
    </location>
</feature>
<feature type="transmembrane region" description="Helical" evidence="8">
    <location>
        <begin position="377"/>
        <end position="400"/>
    </location>
</feature>
<evidence type="ECO:0000256" key="3">
    <source>
        <dbReference type="ARBA" id="ARBA00022475"/>
    </source>
</evidence>
<dbReference type="InterPro" id="IPR050367">
    <property type="entry name" value="APC_superfamily"/>
</dbReference>
<dbReference type="eggNOG" id="COG0531">
    <property type="taxonomic scope" value="Bacteria"/>
</dbReference>
<feature type="region of interest" description="Disordered" evidence="7">
    <location>
        <begin position="508"/>
        <end position="549"/>
    </location>
</feature>
<feature type="compositionally biased region" description="Low complexity" evidence="7">
    <location>
        <begin position="508"/>
        <end position="529"/>
    </location>
</feature>
<dbReference type="Pfam" id="PF13520">
    <property type="entry name" value="AA_permease_2"/>
    <property type="match status" value="1"/>
</dbReference>
<feature type="transmembrane region" description="Helical" evidence="8">
    <location>
        <begin position="205"/>
        <end position="226"/>
    </location>
</feature>